<accession>A0ABN5AKT7</accession>
<evidence type="ECO:0000313" key="10">
    <source>
        <dbReference type="Proteomes" id="UP000196877"/>
    </source>
</evidence>
<evidence type="ECO:0000256" key="5">
    <source>
        <dbReference type="ARBA" id="ARBA00022989"/>
    </source>
</evidence>
<comment type="similarity">
    <text evidence="2">Belongs to the EamA transporter family.</text>
</comment>
<keyword evidence="4 7" id="KW-0812">Transmembrane</keyword>
<comment type="subcellular location">
    <subcellularLocation>
        <location evidence="1">Cell membrane</location>
        <topology evidence="1">Multi-pass membrane protein</topology>
    </subcellularLocation>
</comment>
<evidence type="ECO:0000256" key="1">
    <source>
        <dbReference type="ARBA" id="ARBA00004651"/>
    </source>
</evidence>
<keyword evidence="10" id="KW-1185">Reference proteome</keyword>
<feature type="transmembrane region" description="Helical" evidence="7">
    <location>
        <begin position="32"/>
        <end position="52"/>
    </location>
</feature>
<evidence type="ECO:0000256" key="2">
    <source>
        <dbReference type="ARBA" id="ARBA00007362"/>
    </source>
</evidence>
<dbReference type="InterPro" id="IPR000620">
    <property type="entry name" value="EamA_dom"/>
</dbReference>
<proteinExistence type="inferred from homology"/>
<keyword evidence="5 7" id="KW-1133">Transmembrane helix</keyword>
<dbReference type="Proteomes" id="UP000196877">
    <property type="component" value="Chromosome"/>
</dbReference>
<dbReference type="PANTHER" id="PTHR32322">
    <property type="entry name" value="INNER MEMBRANE TRANSPORTER"/>
    <property type="match status" value="1"/>
</dbReference>
<organism evidence="9 10">
    <name type="scientific">Bacillus sonorensis</name>
    <dbReference type="NCBI Taxonomy" id="119858"/>
    <lineage>
        <taxon>Bacteria</taxon>
        <taxon>Bacillati</taxon>
        <taxon>Bacillota</taxon>
        <taxon>Bacilli</taxon>
        <taxon>Bacillales</taxon>
        <taxon>Bacillaceae</taxon>
        <taxon>Bacillus</taxon>
    </lineage>
</organism>
<reference evidence="9 10" key="1">
    <citation type="submission" date="2017-06" db="EMBL/GenBank/DDBJ databases">
        <title>Genome sequence of Bacillus sonorensis strain SRCM101395.</title>
        <authorList>
            <person name="Cho S.H."/>
        </authorList>
    </citation>
    <scope>NUCLEOTIDE SEQUENCE [LARGE SCALE GENOMIC DNA]</scope>
    <source>
        <strain evidence="9 10">SRCM101395</strain>
    </source>
</reference>
<keyword evidence="6 7" id="KW-0472">Membrane</keyword>
<feature type="transmembrane region" description="Helical" evidence="7">
    <location>
        <begin position="7"/>
        <end position="26"/>
    </location>
</feature>
<evidence type="ECO:0000256" key="6">
    <source>
        <dbReference type="ARBA" id="ARBA00023136"/>
    </source>
</evidence>
<dbReference type="EMBL" id="CP021920">
    <property type="protein sequence ID" value="ASB90033.1"/>
    <property type="molecule type" value="Genomic_DNA"/>
</dbReference>
<keyword evidence="3" id="KW-1003">Cell membrane</keyword>
<gene>
    <name evidence="9" type="ORF">S101395_03526</name>
</gene>
<evidence type="ECO:0000259" key="8">
    <source>
        <dbReference type="Pfam" id="PF00892"/>
    </source>
</evidence>
<protein>
    <submittedName>
        <fullName evidence="9">Transporter YoaV</fullName>
    </submittedName>
</protein>
<feature type="domain" description="EamA" evidence="8">
    <location>
        <begin position="4"/>
        <end position="62"/>
    </location>
</feature>
<dbReference type="Pfam" id="PF00892">
    <property type="entry name" value="EamA"/>
    <property type="match status" value="1"/>
</dbReference>
<sequence length="69" mass="7763">MVKVMLGIISVTLIWGYTWVAMKVGIHDIPPLLFSALRLFIGAVPLFLILFIQRKNFPSEKNMSKAISS</sequence>
<name>A0ABN5AKT7_9BACI</name>
<dbReference type="PANTHER" id="PTHR32322:SF18">
    <property type="entry name" value="S-ADENOSYLMETHIONINE_S-ADENOSYLHOMOCYSTEINE TRANSPORTER"/>
    <property type="match status" value="1"/>
</dbReference>
<evidence type="ECO:0000256" key="7">
    <source>
        <dbReference type="SAM" id="Phobius"/>
    </source>
</evidence>
<evidence type="ECO:0000256" key="3">
    <source>
        <dbReference type="ARBA" id="ARBA00022475"/>
    </source>
</evidence>
<evidence type="ECO:0000313" key="9">
    <source>
        <dbReference type="EMBL" id="ASB90033.1"/>
    </source>
</evidence>
<dbReference type="InterPro" id="IPR050638">
    <property type="entry name" value="AA-Vitamin_Transporters"/>
</dbReference>
<evidence type="ECO:0000256" key="4">
    <source>
        <dbReference type="ARBA" id="ARBA00022692"/>
    </source>
</evidence>